<sequence length="187" mass="21194">MESFQVELGSCRGDIFQHLTLPSLTILQVVDSLYCDHPQLRRFISRSRPAITHLLLSSSTFSHEEVVATLALLPTITQLKLEGGLFQEWDPESMDGFLHRMTAGPELAEDFLLPNLMDLSLHFITQVKGRIGDVISMLESRRLAAHGLRQRLAVLRLIFWEASGSEKLVRQRINVLRDGLDAQVMFI</sequence>
<evidence type="ECO:0000313" key="2">
    <source>
        <dbReference type="Proteomes" id="UP000054988"/>
    </source>
</evidence>
<name>A0A0W0F4K2_MONRR</name>
<accession>A0A0W0F4K2</accession>
<organism evidence="1 2">
    <name type="scientific">Moniliophthora roreri</name>
    <name type="common">Frosty pod rot fungus</name>
    <name type="synonym">Monilia roreri</name>
    <dbReference type="NCBI Taxonomy" id="221103"/>
    <lineage>
        <taxon>Eukaryota</taxon>
        <taxon>Fungi</taxon>
        <taxon>Dikarya</taxon>
        <taxon>Basidiomycota</taxon>
        <taxon>Agaricomycotina</taxon>
        <taxon>Agaricomycetes</taxon>
        <taxon>Agaricomycetidae</taxon>
        <taxon>Agaricales</taxon>
        <taxon>Marasmiineae</taxon>
        <taxon>Marasmiaceae</taxon>
        <taxon>Moniliophthora</taxon>
    </lineage>
</organism>
<gene>
    <name evidence="1" type="ORF">WG66_16163</name>
</gene>
<reference evidence="1 2" key="1">
    <citation type="submission" date="2015-12" db="EMBL/GenBank/DDBJ databases">
        <title>Draft genome sequence of Moniliophthora roreri, the causal agent of frosty pod rot of cacao.</title>
        <authorList>
            <person name="Aime M.C."/>
            <person name="Diaz-Valderrama J.R."/>
            <person name="Kijpornyongpan T."/>
            <person name="Phillips-Mora W."/>
        </authorList>
    </citation>
    <scope>NUCLEOTIDE SEQUENCE [LARGE SCALE GENOMIC DNA]</scope>
    <source>
        <strain evidence="1 2">MCA 2952</strain>
    </source>
</reference>
<proteinExistence type="predicted"/>
<evidence type="ECO:0008006" key="3">
    <source>
        <dbReference type="Google" id="ProtNLM"/>
    </source>
</evidence>
<dbReference type="AlphaFoldDB" id="A0A0W0F4K2"/>
<protein>
    <recommendedName>
        <fullName evidence="3">F-box domain-containing protein</fullName>
    </recommendedName>
</protein>
<dbReference type="Proteomes" id="UP000054988">
    <property type="component" value="Unassembled WGS sequence"/>
</dbReference>
<dbReference type="EMBL" id="LATX01002342">
    <property type="protein sequence ID" value="KTB31269.1"/>
    <property type="molecule type" value="Genomic_DNA"/>
</dbReference>
<evidence type="ECO:0000313" key="1">
    <source>
        <dbReference type="EMBL" id="KTB31269.1"/>
    </source>
</evidence>
<comment type="caution">
    <text evidence="1">The sequence shown here is derived from an EMBL/GenBank/DDBJ whole genome shotgun (WGS) entry which is preliminary data.</text>
</comment>